<feature type="compositionally biased region" description="Basic and acidic residues" evidence="1">
    <location>
        <begin position="58"/>
        <end position="84"/>
    </location>
</feature>
<dbReference type="EMBL" id="CAMPGE010008452">
    <property type="protein sequence ID" value="CAI2367351.1"/>
    <property type="molecule type" value="Genomic_DNA"/>
</dbReference>
<feature type="compositionally biased region" description="Acidic residues" evidence="1">
    <location>
        <begin position="895"/>
        <end position="905"/>
    </location>
</feature>
<evidence type="ECO:0000256" key="1">
    <source>
        <dbReference type="SAM" id="MobiDB-lite"/>
    </source>
</evidence>
<feature type="compositionally biased region" description="Basic and acidic residues" evidence="1">
    <location>
        <begin position="91"/>
        <end position="119"/>
    </location>
</feature>
<feature type="compositionally biased region" description="Basic and acidic residues" evidence="1">
    <location>
        <begin position="831"/>
        <end position="850"/>
    </location>
</feature>
<evidence type="ECO:0000313" key="3">
    <source>
        <dbReference type="Proteomes" id="UP001295684"/>
    </source>
</evidence>
<dbReference type="Proteomes" id="UP001295684">
    <property type="component" value="Unassembled WGS sequence"/>
</dbReference>
<name>A0AAD1UG73_EUPCR</name>
<feature type="compositionally biased region" description="Basic and acidic residues" evidence="1">
    <location>
        <begin position="932"/>
        <end position="953"/>
    </location>
</feature>
<sequence>MDNDSPYEFDFDEDVEQVDKKENGDFEKEERMKVKLGSKEGEKDREEMDSMKQLSGVKSKELKEKDRSSEKNSITEKPAADMKSQKSQKSHKSEGKKEDKSLSSIEDSKAQTINKKDNLKLPPQGSTSKPKRTKSPLLVNKSKSAYPSLLGGKHQARFDKGEQGKDGQTDLKTGKFFKNRKLSHSKRRSGEKETLYEESMKLKILNNTIKEENLKYKTQMQILENELEKRDQLMEDVILSLNKNLKCSECVSKDPASPVDNNKLMAILKSSLTNTLKKQVKDLRQELSELNKEKKEKKYTKINEVTTELEVMQEECTRLRGLLEESLKAKPQPPDENIDHLQEQLDEKDALIKQMESDNVALAQALQSKDDLAEKAKNNHSDLKEKYDKQKKLLAAQKKTKKKCREYQKEILKLKKEAKEEKSKHQKYKEEVNKKMKDKDSEIHSLKQQLSYHKNKPAQNVPSKDLQAVMMASKKKSVSPSRNTPSPKPVVEENKKIEKPPSEIDESIGKVSSKKSEKNIEEEDDDYSAPNSNPNIRAENNLGTPVSSAASLKSEQQPKDSKKEDFSEVESLKEDSPKRESPKIRSGEKKSSKGEPRKASASKQKKKDEEEKSSSPSKAKKEKRKPISELSDALAQLRCKLNEYGIGIPELIDTIIFTNNAKEVSISCETLAKRLQSFMAYSAPQEIDQLCVEICDGENKTSRDLLTKSITRDLRFKKFDQNTNTQLKIIELIENYRETFDAAIEFEEDHEGCFTISGLKEALTTVDLLLSEQQYDFLIWLLYQETKDVRKLKNIKLVHEEVAKNVSLSSIKEEKSSKDGVSHDNSPVKHHAVEERFSPKEDSHSVSDVDGKEDDDGDDEYSGFEDPKDQESDRKPKKSTASKEVKKNHEKEEENQNLDFSDDEPEIKFQKKNSESSVKFNETDDQIDELNNLDKESEYKYEEPEKSLDSKLSDKGNMEDIINIAEEAYAKIAQGMLLRNENVSTLFKGNIKATRFGDEEIEYIAYEDFENTIKNSNVAELSSDELNAALRITKKDGLDNKIKASDLKDILSNFGVNEFDRNGVSNTIEDDMNTETEDPRKKKKRQLDFEKLSKESLKILAIFTDYLLDTDTSVYEFFDGSIYDQIVRTKNKQNTVEIISSENFFTQMKVNEQLMDLLRANEVSEFLQDETCIKNISEFLCLDHNYTNLLMIKKVIKALEELSHN</sequence>
<feature type="compositionally biased region" description="Basic and acidic residues" evidence="1">
    <location>
        <begin position="556"/>
        <end position="598"/>
    </location>
</feature>
<gene>
    <name evidence="2" type="ORF">ECRASSUSDP1_LOCUS8633</name>
</gene>
<feature type="compositionally biased region" description="Basic and acidic residues" evidence="1">
    <location>
        <begin position="811"/>
        <end position="822"/>
    </location>
</feature>
<feature type="region of interest" description="Disordered" evidence="1">
    <location>
        <begin position="415"/>
        <end position="627"/>
    </location>
</feature>
<organism evidence="2 3">
    <name type="scientific">Euplotes crassus</name>
    <dbReference type="NCBI Taxonomy" id="5936"/>
    <lineage>
        <taxon>Eukaryota</taxon>
        <taxon>Sar</taxon>
        <taxon>Alveolata</taxon>
        <taxon>Ciliophora</taxon>
        <taxon>Intramacronucleata</taxon>
        <taxon>Spirotrichea</taxon>
        <taxon>Hypotrichia</taxon>
        <taxon>Euplotida</taxon>
        <taxon>Euplotidae</taxon>
        <taxon>Moneuplotes</taxon>
    </lineage>
</organism>
<feature type="compositionally biased region" description="Basic and acidic residues" evidence="1">
    <location>
        <begin position="156"/>
        <end position="173"/>
    </location>
</feature>
<proteinExistence type="predicted"/>
<feature type="compositionally biased region" description="Basic and acidic residues" evidence="1">
    <location>
        <begin position="881"/>
        <end position="894"/>
    </location>
</feature>
<feature type="region of interest" description="Disordered" evidence="1">
    <location>
        <begin position="1"/>
        <end position="193"/>
    </location>
</feature>
<feature type="compositionally biased region" description="Basic and acidic residues" evidence="1">
    <location>
        <begin position="17"/>
        <end position="50"/>
    </location>
</feature>
<feature type="compositionally biased region" description="Acidic residues" evidence="1">
    <location>
        <begin position="851"/>
        <end position="863"/>
    </location>
</feature>
<feature type="compositionally biased region" description="Basic residues" evidence="1">
    <location>
        <begin position="175"/>
        <end position="187"/>
    </location>
</feature>
<comment type="caution">
    <text evidence="2">The sequence shown here is derived from an EMBL/GenBank/DDBJ whole genome shotgun (WGS) entry which is preliminary data.</text>
</comment>
<feature type="compositionally biased region" description="Basic and acidic residues" evidence="1">
    <location>
        <begin position="415"/>
        <end position="445"/>
    </location>
</feature>
<feature type="compositionally biased region" description="Basic and acidic residues" evidence="1">
    <location>
        <begin position="490"/>
        <end position="502"/>
    </location>
</feature>
<protein>
    <submittedName>
        <fullName evidence="2">Uncharacterized protein</fullName>
    </submittedName>
</protein>
<keyword evidence="3" id="KW-1185">Reference proteome</keyword>
<feature type="compositionally biased region" description="Basic and acidic residues" evidence="1">
    <location>
        <begin position="865"/>
        <end position="874"/>
    </location>
</feature>
<accession>A0AAD1UG73</accession>
<feature type="compositionally biased region" description="Polar residues" evidence="1">
    <location>
        <begin position="446"/>
        <end position="462"/>
    </location>
</feature>
<reference evidence="2" key="1">
    <citation type="submission" date="2023-07" db="EMBL/GenBank/DDBJ databases">
        <authorList>
            <consortium name="AG Swart"/>
            <person name="Singh M."/>
            <person name="Singh A."/>
            <person name="Seah K."/>
            <person name="Emmerich C."/>
        </authorList>
    </citation>
    <scope>NUCLEOTIDE SEQUENCE</scope>
    <source>
        <strain evidence="2">DP1</strain>
    </source>
</reference>
<dbReference type="AlphaFoldDB" id="A0AAD1UG73"/>
<evidence type="ECO:0000313" key="2">
    <source>
        <dbReference type="EMBL" id="CAI2367351.1"/>
    </source>
</evidence>
<feature type="region of interest" description="Disordered" evidence="1">
    <location>
        <begin position="810"/>
        <end position="953"/>
    </location>
</feature>
<feature type="compositionally biased region" description="Polar residues" evidence="1">
    <location>
        <begin position="541"/>
        <end position="555"/>
    </location>
</feature>
<feature type="compositionally biased region" description="Acidic residues" evidence="1">
    <location>
        <begin position="1"/>
        <end position="16"/>
    </location>
</feature>